<evidence type="ECO:0000313" key="3">
    <source>
        <dbReference type="EMBL" id="SDE34401.1"/>
    </source>
</evidence>
<sequence length="676" mass="77484">MKRNTLFLFIFVFTVQISVAQNFKFGKVSVEELKEKSHPTDPEAHAAILYREYKASYEQSVDWGFYIVEDFHERIKIYDKEGFDWATKQIILYQAEGGKEEDLTGLKAYTYYLDESGKVQEKKLTKSGIFKEEVNEFWNEEKFTMPDLKEGCVIEFKYSIKSAYINGIDEYRFQETIPVNKVSLRIAVPEYYNYKLHQNGWLPYQIKNNARDRTMSYSYKLGTRSGSAADLRDASKVERTDITFKENIYTVDIDNVPALKEEPYAPYLDNYSASLKMELSYVQYPNSSVDSYATTWEAVSNSIYNSSGFGVQLNKSNYFKDEIDTLLSGVSSPEEKTLLIFEFVKKKMAWNNFNSLYSQNGVRNAFKEGTGNVADINLMLTAMLRYAGLNANPILLSTKKNGIPLFPTRNGFNYLICGVEISNHVLLLDATDKEAEIDILKPELLNWKGRIIREEGSSTWVPLIPTKPAVESTLLTVAINEDLAATGSLKSRFTGHYSKLYRDNYANVNKDDVRKIIEKDKGEIEVSNIEFENLKTLYKPVVLSYDFEKTDAVEEVGGKLYLSPLLYLATEESPFKLDDRKYPIDFMYPVKDRYLVTIAIPEGYQVESMPESASFVAERNVLGFRYALSNAGGKIQISVEYSVNEPFIGADEYLSLKKFYELLIEKEKEKIVLVKA</sequence>
<accession>A0A1G7C512</accession>
<keyword evidence="4" id="KW-1185">Reference proteome</keyword>
<feature type="domain" description="DUF3857" evidence="2">
    <location>
        <begin position="100"/>
        <end position="214"/>
    </location>
</feature>
<name>A0A1G7C512_9FLAO</name>
<dbReference type="Gene3D" id="2.60.120.1130">
    <property type="match status" value="1"/>
</dbReference>
<dbReference type="OrthoDB" id="98874at2"/>
<dbReference type="Gene3D" id="3.10.620.30">
    <property type="match status" value="1"/>
</dbReference>
<dbReference type="Pfam" id="PF12969">
    <property type="entry name" value="DUF3857"/>
    <property type="match status" value="1"/>
</dbReference>
<dbReference type="Gene3D" id="2.60.40.3140">
    <property type="match status" value="1"/>
</dbReference>
<evidence type="ECO:0000313" key="4">
    <source>
        <dbReference type="Proteomes" id="UP000199321"/>
    </source>
</evidence>
<dbReference type="RefSeq" id="WP_093139474.1">
    <property type="nucleotide sequence ID" value="NZ_BMWO01000001.1"/>
</dbReference>
<dbReference type="AlphaFoldDB" id="A0A1G7C512"/>
<reference evidence="3 4" key="1">
    <citation type="submission" date="2016-10" db="EMBL/GenBank/DDBJ databases">
        <authorList>
            <person name="de Groot N.N."/>
        </authorList>
    </citation>
    <scope>NUCLEOTIDE SEQUENCE [LARGE SCALE GENOMIC DNA]</scope>
    <source>
        <strain evidence="3 4">DSM 16195</strain>
    </source>
</reference>
<evidence type="ECO:0000259" key="2">
    <source>
        <dbReference type="Pfam" id="PF12969"/>
    </source>
</evidence>
<dbReference type="InterPro" id="IPR002931">
    <property type="entry name" value="Transglutaminase-like"/>
</dbReference>
<dbReference type="Pfam" id="PF01841">
    <property type="entry name" value="Transglut_core"/>
    <property type="match status" value="1"/>
</dbReference>
<feature type="domain" description="Transglutaminase-like" evidence="1">
    <location>
        <begin position="327"/>
        <end position="394"/>
    </location>
</feature>
<protein>
    <submittedName>
        <fullName evidence="3">Uncharacterized protein</fullName>
    </submittedName>
</protein>
<evidence type="ECO:0000259" key="1">
    <source>
        <dbReference type="Pfam" id="PF01841"/>
    </source>
</evidence>
<gene>
    <name evidence="3" type="ORF">SAMN05421855_101186</name>
</gene>
<dbReference type="InterPro" id="IPR024618">
    <property type="entry name" value="DUF3857"/>
</dbReference>
<dbReference type="Proteomes" id="UP000199321">
    <property type="component" value="Unassembled WGS sequence"/>
</dbReference>
<proteinExistence type="predicted"/>
<organism evidence="3 4">
    <name type="scientific">Ulvibacter litoralis</name>
    <dbReference type="NCBI Taxonomy" id="227084"/>
    <lineage>
        <taxon>Bacteria</taxon>
        <taxon>Pseudomonadati</taxon>
        <taxon>Bacteroidota</taxon>
        <taxon>Flavobacteriia</taxon>
        <taxon>Flavobacteriales</taxon>
        <taxon>Flavobacteriaceae</taxon>
        <taxon>Ulvibacter</taxon>
    </lineage>
</organism>
<dbReference type="STRING" id="227084.SAMN05421855_101186"/>
<dbReference type="EMBL" id="FNBA01000001">
    <property type="protein sequence ID" value="SDE34401.1"/>
    <property type="molecule type" value="Genomic_DNA"/>
</dbReference>